<dbReference type="Proteomes" id="UP000320762">
    <property type="component" value="Unassembled WGS sequence"/>
</dbReference>
<name>A0A550C8P9_9AGAR</name>
<feature type="compositionally biased region" description="Polar residues" evidence="1">
    <location>
        <begin position="23"/>
        <end position="34"/>
    </location>
</feature>
<keyword evidence="3" id="KW-1185">Reference proteome</keyword>
<organism evidence="2 3">
    <name type="scientific">Schizophyllum amplum</name>
    <dbReference type="NCBI Taxonomy" id="97359"/>
    <lineage>
        <taxon>Eukaryota</taxon>
        <taxon>Fungi</taxon>
        <taxon>Dikarya</taxon>
        <taxon>Basidiomycota</taxon>
        <taxon>Agaricomycotina</taxon>
        <taxon>Agaricomycetes</taxon>
        <taxon>Agaricomycetidae</taxon>
        <taxon>Agaricales</taxon>
        <taxon>Schizophyllaceae</taxon>
        <taxon>Schizophyllum</taxon>
    </lineage>
</organism>
<dbReference type="AlphaFoldDB" id="A0A550C8P9"/>
<accession>A0A550C8P9</accession>
<comment type="caution">
    <text evidence="2">The sequence shown here is derived from an EMBL/GenBank/DDBJ whole genome shotgun (WGS) entry which is preliminary data.</text>
</comment>
<sequence>MCATKSTRPPPAPSTCRPIPALSQRTQGSTSASRTCLARHPSRISPARPTVHLSASWPRGITRRQDDGGFVLRRGVRTSAGWGAHISISAGRGVRTSTVCGE</sequence>
<proteinExistence type="predicted"/>
<evidence type="ECO:0000313" key="2">
    <source>
        <dbReference type="EMBL" id="TRM61174.1"/>
    </source>
</evidence>
<dbReference type="EMBL" id="VDMD01000018">
    <property type="protein sequence ID" value="TRM61174.1"/>
    <property type="molecule type" value="Genomic_DNA"/>
</dbReference>
<feature type="region of interest" description="Disordered" evidence="1">
    <location>
        <begin position="1"/>
        <end position="38"/>
    </location>
</feature>
<protein>
    <submittedName>
        <fullName evidence="2">Uncharacterized protein</fullName>
    </submittedName>
</protein>
<gene>
    <name evidence="2" type="ORF">BD626DRAFT_91304</name>
</gene>
<evidence type="ECO:0000256" key="1">
    <source>
        <dbReference type="SAM" id="MobiDB-lite"/>
    </source>
</evidence>
<evidence type="ECO:0000313" key="3">
    <source>
        <dbReference type="Proteomes" id="UP000320762"/>
    </source>
</evidence>
<reference evidence="2 3" key="1">
    <citation type="journal article" date="2019" name="New Phytol.">
        <title>Comparative genomics reveals unique wood-decay strategies and fruiting body development in the Schizophyllaceae.</title>
        <authorList>
            <person name="Almasi E."/>
            <person name="Sahu N."/>
            <person name="Krizsan K."/>
            <person name="Balint B."/>
            <person name="Kovacs G.M."/>
            <person name="Kiss B."/>
            <person name="Cseklye J."/>
            <person name="Drula E."/>
            <person name="Henrissat B."/>
            <person name="Nagy I."/>
            <person name="Chovatia M."/>
            <person name="Adam C."/>
            <person name="LaButti K."/>
            <person name="Lipzen A."/>
            <person name="Riley R."/>
            <person name="Grigoriev I.V."/>
            <person name="Nagy L.G."/>
        </authorList>
    </citation>
    <scope>NUCLEOTIDE SEQUENCE [LARGE SCALE GENOMIC DNA]</scope>
    <source>
        <strain evidence="2 3">NL-1724</strain>
    </source>
</reference>